<accession>A0A1M4T132</accession>
<evidence type="ECO:0000259" key="11">
    <source>
        <dbReference type="PROSITE" id="PS51755"/>
    </source>
</evidence>
<evidence type="ECO:0000256" key="5">
    <source>
        <dbReference type="ARBA" id="ARBA00023125"/>
    </source>
</evidence>
<dbReference type="SUPFAM" id="SSF46894">
    <property type="entry name" value="C-terminal effector domain of the bipartite response regulators"/>
    <property type="match status" value="1"/>
</dbReference>
<evidence type="ECO:0000256" key="4">
    <source>
        <dbReference type="ARBA" id="ARBA00023015"/>
    </source>
</evidence>
<proteinExistence type="predicted"/>
<evidence type="ECO:0000256" key="9">
    <source>
        <dbReference type="PROSITE-ProRule" id="PRU01091"/>
    </source>
</evidence>
<feature type="DNA-binding region" description="OmpR/PhoB-type" evidence="9">
    <location>
        <begin position="135"/>
        <end position="234"/>
    </location>
</feature>
<dbReference type="STRING" id="1121256.SAMN02746089_00186"/>
<gene>
    <name evidence="12" type="ORF">SAMN02746089_00186</name>
</gene>
<keyword evidence="2 8" id="KW-0597">Phosphoprotein</keyword>
<dbReference type="InterPro" id="IPR016032">
    <property type="entry name" value="Sig_transdc_resp-reg_C-effctor"/>
</dbReference>
<dbReference type="PANTHER" id="PTHR48111">
    <property type="entry name" value="REGULATOR OF RPOS"/>
    <property type="match status" value="1"/>
</dbReference>
<keyword evidence="4" id="KW-0805">Transcription regulation</keyword>
<dbReference type="RefSeq" id="WP_073341199.1">
    <property type="nucleotide sequence ID" value="NZ_FQVH01000001.1"/>
</dbReference>
<dbReference type="CDD" id="cd00383">
    <property type="entry name" value="trans_reg_C"/>
    <property type="match status" value="1"/>
</dbReference>
<dbReference type="FunFam" id="1.10.10.10:FF:000018">
    <property type="entry name" value="DNA-binding response regulator ResD"/>
    <property type="match status" value="1"/>
</dbReference>
<dbReference type="EMBL" id="FQVH01000001">
    <property type="protein sequence ID" value="SHE38144.1"/>
    <property type="molecule type" value="Genomic_DNA"/>
</dbReference>
<dbReference type="Gene3D" id="6.10.250.690">
    <property type="match status" value="1"/>
</dbReference>
<organism evidence="12 13">
    <name type="scientific">Caldanaerobius fijiensis DSM 17918</name>
    <dbReference type="NCBI Taxonomy" id="1121256"/>
    <lineage>
        <taxon>Bacteria</taxon>
        <taxon>Bacillati</taxon>
        <taxon>Bacillota</taxon>
        <taxon>Clostridia</taxon>
        <taxon>Thermoanaerobacterales</taxon>
        <taxon>Thermoanaerobacteraceae</taxon>
        <taxon>Caldanaerobius</taxon>
    </lineage>
</organism>
<dbReference type="PROSITE" id="PS51755">
    <property type="entry name" value="OMPR_PHOB"/>
    <property type="match status" value="1"/>
</dbReference>
<dbReference type="InterPro" id="IPR001789">
    <property type="entry name" value="Sig_transdc_resp-reg_receiver"/>
</dbReference>
<evidence type="ECO:0000313" key="12">
    <source>
        <dbReference type="EMBL" id="SHE38144.1"/>
    </source>
</evidence>
<dbReference type="Gene3D" id="3.40.50.2300">
    <property type="match status" value="1"/>
</dbReference>
<keyword evidence="3" id="KW-0902">Two-component regulatory system</keyword>
<sequence length="237" mass="27451">MQQKILVVEDEIHIIELLKYNIEMAGYQLIYTENGKDGIDVCIEQHPDLVILDLMLPDIDGFEVCKILKRDDRTKNIPVIILTAKGEEFDKVLGLELGADDYITKPFSVRELMARIKAVLRRFKVDEKSEQKDDDQPIVVRDITILPDKFQVFKNGIPIELTLKEFELLKLLAENKDKVLARNLLLDKIWGYEYVGETRTVDVHIRHLRKKLGDENVYPPYIETVRGIGYKLNSKGE</sequence>
<evidence type="ECO:0000313" key="13">
    <source>
        <dbReference type="Proteomes" id="UP000184088"/>
    </source>
</evidence>
<evidence type="ECO:0000256" key="2">
    <source>
        <dbReference type="ARBA" id="ARBA00022553"/>
    </source>
</evidence>
<comment type="function">
    <text evidence="7">May play the central regulatory role in sporulation. It may be an element of the effector pathway responsible for the activation of sporulation genes in response to nutritional stress. Spo0A may act in concert with spo0H (a sigma factor) to control the expression of some genes that are critical to the sporulation process.</text>
</comment>
<feature type="modified residue" description="4-aspartylphosphate" evidence="8">
    <location>
        <position position="53"/>
    </location>
</feature>
<keyword evidence="6" id="KW-0804">Transcription</keyword>
<dbReference type="PANTHER" id="PTHR48111:SF73">
    <property type="entry name" value="ALKALINE PHOSPHATASE SYNTHESIS TRANSCRIPTIONAL REGULATORY PROTEIN PHOP"/>
    <property type="match status" value="1"/>
</dbReference>
<evidence type="ECO:0000256" key="8">
    <source>
        <dbReference type="PROSITE-ProRule" id="PRU00169"/>
    </source>
</evidence>
<evidence type="ECO:0000256" key="6">
    <source>
        <dbReference type="ARBA" id="ARBA00023163"/>
    </source>
</evidence>
<dbReference type="AlphaFoldDB" id="A0A1M4T132"/>
<dbReference type="OrthoDB" id="152576at2"/>
<evidence type="ECO:0000259" key="10">
    <source>
        <dbReference type="PROSITE" id="PS50110"/>
    </source>
</evidence>
<reference evidence="12 13" key="1">
    <citation type="submission" date="2016-11" db="EMBL/GenBank/DDBJ databases">
        <authorList>
            <person name="Jaros S."/>
            <person name="Januszkiewicz K."/>
            <person name="Wedrychowicz H."/>
        </authorList>
    </citation>
    <scope>NUCLEOTIDE SEQUENCE [LARGE SCALE GENOMIC DNA]</scope>
    <source>
        <strain evidence="12 13">DSM 17918</strain>
    </source>
</reference>
<dbReference type="Proteomes" id="UP000184088">
    <property type="component" value="Unassembled WGS sequence"/>
</dbReference>
<feature type="domain" description="OmpR/PhoB-type" evidence="11">
    <location>
        <begin position="135"/>
        <end position="234"/>
    </location>
</feature>
<evidence type="ECO:0000256" key="3">
    <source>
        <dbReference type="ARBA" id="ARBA00023012"/>
    </source>
</evidence>
<dbReference type="PROSITE" id="PS50110">
    <property type="entry name" value="RESPONSE_REGULATORY"/>
    <property type="match status" value="1"/>
</dbReference>
<protein>
    <recommendedName>
        <fullName evidence="1">Stage 0 sporulation protein A homolog</fullName>
    </recommendedName>
</protein>
<feature type="domain" description="Response regulatory" evidence="10">
    <location>
        <begin position="4"/>
        <end position="120"/>
    </location>
</feature>
<dbReference type="Pfam" id="PF00486">
    <property type="entry name" value="Trans_reg_C"/>
    <property type="match status" value="1"/>
</dbReference>
<evidence type="ECO:0000256" key="7">
    <source>
        <dbReference type="ARBA" id="ARBA00024867"/>
    </source>
</evidence>
<dbReference type="FunFam" id="3.40.50.2300:FF:000001">
    <property type="entry name" value="DNA-binding response regulator PhoB"/>
    <property type="match status" value="1"/>
</dbReference>
<dbReference type="SMART" id="SM00862">
    <property type="entry name" value="Trans_reg_C"/>
    <property type="match status" value="1"/>
</dbReference>
<dbReference type="InterPro" id="IPR036388">
    <property type="entry name" value="WH-like_DNA-bd_sf"/>
</dbReference>
<dbReference type="GO" id="GO:0000976">
    <property type="term" value="F:transcription cis-regulatory region binding"/>
    <property type="evidence" value="ECO:0007669"/>
    <property type="project" value="TreeGrafter"/>
</dbReference>
<dbReference type="GO" id="GO:0000156">
    <property type="term" value="F:phosphorelay response regulator activity"/>
    <property type="evidence" value="ECO:0007669"/>
    <property type="project" value="TreeGrafter"/>
</dbReference>
<evidence type="ECO:0000256" key="1">
    <source>
        <dbReference type="ARBA" id="ARBA00018672"/>
    </source>
</evidence>
<dbReference type="InterPro" id="IPR011006">
    <property type="entry name" value="CheY-like_superfamily"/>
</dbReference>
<dbReference type="SUPFAM" id="SSF52172">
    <property type="entry name" value="CheY-like"/>
    <property type="match status" value="1"/>
</dbReference>
<dbReference type="Gene3D" id="1.10.10.10">
    <property type="entry name" value="Winged helix-like DNA-binding domain superfamily/Winged helix DNA-binding domain"/>
    <property type="match status" value="1"/>
</dbReference>
<dbReference type="Pfam" id="PF00072">
    <property type="entry name" value="Response_reg"/>
    <property type="match status" value="1"/>
</dbReference>
<dbReference type="GO" id="GO:0032993">
    <property type="term" value="C:protein-DNA complex"/>
    <property type="evidence" value="ECO:0007669"/>
    <property type="project" value="TreeGrafter"/>
</dbReference>
<name>A0A1M4T132_9THEO</name>
<keyword evidence="13" id="KW-1185">Reference proteome</keyword>
<dbReference type="InterPro" id="IPR001867">
    <property type="entry name" value="OmpR/PhoB-type_DNA-bd"/>
</dbReference>
<dbReference type="GO" id="GO:0006355">
    <property type="term" value="P:regulation of DNA-templated transcription"/>
    <property type="evidence" value="ECO:0007669"/>
    <property type="project" value="InterPro"/>
</dbReference>
<keyword evidence="5 9" id="KW-0238">DNA-binding</keyword>
<dbReference type="SMART" id="SM00448">
    <property type="entry name" value="REC"/>
    <property type="match status" value="1"/>
</dbReference>
<dbReference type="GO" id="GO:0005829">
    <property type="term" value="C:cytosol"/>
    <property type="evidence" value="ECO:0007669"/>
    <property type="project" value="TreeGrafter"/>
</dbReference>
<dbReference type="InterPro" id="IPR039420">
    <property type="entry name" value="WalR-like"/>
</dbReference>